<comment type="caution">
    <text evidence="3">The sequence shown here is derived from an EMBL/GenBank/DDBJ whole genome shotgun (WGS) entry which is preliminary data.</text>
</comment>
<dbReference type="Pfam" id="PF07734">
    <property type="entry name" value="FBA_1"/>
    <property type="match status" value="1"/>
</dbReference>
<evidence type="ECO:0000313" key="4">
    <source>
        <dbReference type="Proteomes" id="UP001318860"/>
    </source>
</evidence>
<sequence>MTEANGRRLIPPEIMEEILCKLPVKSLKRFSCVSKSWQSLISEHRFVRKHLNGAAQPENLTKRTLMIINPMRSANESLYCIPLSSVQNVGGYYLGGPCTGDYRQILASYDGLLCIRIDQSVYIWNPFLKTHSKILALTDFRTCYYGFGYDSRRDDYKLIKLERIRCRDTTETEVYSLRSRSWTKLDNFPNGYKHNLKFTSAFVNGSVHWLAINLFLKPNPFVLFSFDLLDNKYREMILPEFWPVSRYVVDVKLCVLRGMLCVLVYWNFCLVLWAMKDYYSDQKSWTKILDIRFDLVFDEYCTAVDIKPFYMYENGEVLMGVSSKHGTELLICKDNSVLFREIIFGNPYLIHYAFVHVESLISPLRVENREEFIP</sequence>
<dbReference type="InterPro" id="IPR036047">
    <property type="entry name" value="F-box-like_dom_sf"/>
</dbReference>
<dbReference type="InterPro" id="IPR050796">
    <property type="entry name" value="SCF_F-box_component"/>
</dbReference>
<gene>
    <name evidence="3" type="ORF">DH2020_025094</name>
</gene>
<evidence type="ECO:0000256" key="1">
    <source>
        <dbReference type="SAM" id="Phobius"/>
    </source>
</evidence>
<keyword evidence="1" id="KW-0472">Membrane</keyword>
<keyword evidence="1" id="KW-1133">Transmembrane helix</keyword>
<dbReference type="PANTHER" id="PTHR31672">
    <property type="entry name" value="BNACNNG10540D PROTEIN"/>
    <property type="match status" value="1"/>
</dbReference>
<dbReference type="Gene3D" id="1.20.1280.50">
    <property type="match status" value="1"/>
</dbReference>
<organism evidence="3 4">
    <name type="scientific">Rehmannia glutinosa</name>
    <name type="common">Chinese foxglove</name>
    <dbReference type="NCBI Taxonomy" id="99300"/>
    <lineage>
        <taxon>Eukaryota</taxon>
        <taxon>Viridiplantae</taxon>
        <taxon>Streptophyta</taxon>
        <taxon>Embryophyta</taxon>
        <taxon>Tracheophyta</taxon>
        <taxon>Spermatophyta</taxon>
        <taxon>Magnoliopsida</taxon>
        <taxon>eudicotyledons</taxon>
        <taxon>Gunneridae</taxon>
        <taxon>Pentapetalae</taxon>
        <taxon>asterids</taxon>
        <taxon>lamiids</taxon>
        <taxon>Lamiales</taxon>
        <taxon>Orobanchaceae</taxon>
        <taxon>Rehmannieae</taxon>
        <taxon>Rehmannia</taxon>
    </lineage>
</organism>
<dbReference type="SMART" id="SM00256">
    <property type="entry name" value="FBOX"/>
    <property type="match status" value="1"/>
</dbReference>
<keyword evidence="4" id="KW-1185">Reference proteome</keyword>
<accession>A0ABR0W3E2</accession>
<dbReference type="InterPro" id="IPR011043">
    <property type="entry name" value="Gal_Oxase/kelch_b-propeller"/>
</dbReference>
<dbReference type="EMBL" id="JABTTQ020000171">
    <property type="protein sequence ID" value="KAK6141176.1"/>
    <property type="molecule type" value="Genomic_DNA"/>
</dbReference>
<name>A0ABR0W3E2_REHGL</name>
<dbReference type="SUPFAM" id="SSF50965">
    <property type="entry name" value="Galactose oxidase, central domain"/>
    <property type="match status" value="1"/>
</dbReference>
<feature type="transmembrane region" description="Helical" evidence="1">
    <location>
        <begin position="255"/>
        <end position="275"/>
    </location>
</feature>
<dbReference type="InterPro" id="IPR001810">
    <property type="entry name" value="F-box_dom"/>
</dbReference>
<feature type="domain" description="F-box" evidence="2">
    <location>
        <begin position="4"/>
        <end position="50"/>
    </location>
</feature>
<dbReference type="PROSITE" id="PS50181">
    <property type="entry name" value="FBOX"/>
    <property type="match status" value="1"/>
</dbReference>
<dbReference type="CDD" id="cd22157">
    <property type="entry name" value="F-box_AtFBW1-like"/>
    <property type="match status" value="1"/>
</dbReference>
<dbReference type="Proteomes" id="UP001318860">
    <property type="component" value="Unassembled WGS sequence"/>
</dbReference>
<dbReference type="InterPro" id="IPR017451">
    <property type="entry name" value="F-box-assoc_interact_dom"/>
</dbReference>
<dbReference type="NCBIfam" id="TIGR01640">
    <property type="entry name" value="F_box_assoc_1"/>
    <property type="match status" value="1"/>
</dbReference>
<protein>
    <recommendedName>
        <fullName evidence="2">F-box domain-containing protein</fullName>
    </recommendedName>
</protein>
<evidence type="ECO:0000313" key="3">
    <source>
        <dbReference type="EMBL" id="KAK6141176.1"/>
    </source>
</evidence>
<evidence type="ECO:0000259" key="2">
    <source>
        <dbReference type="PROSITE" id="PS50181"/>
    </source>
</evidence>
<proteinExistence type="predicted"/>
<dbReference type="InterPro" id="IPR006527">
    <property type="entry name" value="F-box-assoc_dom_typ1"/>
</dbReference>
<dbReference type="PANTHER" id="PTHR31672:SF13">
    <property type="entry name" value="F-BOX PROTEIN CPR30-LIKE"/>
    <property type="match status" value="1"/>
</dbReference>
<dbReference type="Pfam" id="PF00646">
    <property type="entry name" value="F-box"/>
    <property type="match status" value="1"/>
</dbReference>
<dbReference type="SUPFAM" id="SSF81383">
    <property type="entry name" value="F-box domain"/>
    <property type="match status" value="1"/>
</dbReference>
<reference evidence="3 4" key="1">
    <citation type="journal article" date="2021" name="Comput. Struct. Biotechnol. J.">
        <title>De novo genome assembly of the potent medicinal plant Rehmannia glutinosa using nanopore technology.</title>
        <authorList>
            <person name="Ma L."/>
            <person name="Dong C."/>
            <person name="Song C."/>
            <person name="Wang X."/>
            <person name="Zheng X."/>
            <person name="Niu Y."/>
            <person name="Chen S."/>
            <person name="Feng W."/>
        </authorList>
    </citation>
    <scope>NUCLEOTIDE SEQUENCE [LARGE SCALE GENOMIC DNA]</scope>
    <source>
        <strain evidence="3">DH-2019</strain>
    </source>
</reference>
<keyword evidence="1" id="KW-0812">Transmembrane</keyword>